<comment type="caution">
    <text evidence="1">The sequence shown here is derived from an EMBL/GenBank/DDBJ whole genome shotgun (WGS) entry which is preliminary data.</text>
</comment>
<reference evidence="2" key="1">
    <citation type="journal article" date="2020" name="bioRxiv">
        <title>A rank-normalized archaeal taxonomy based on genome phylogeny resolves widespread incomplete and uneven classifications.</title>
        <authorList>
            <person name="Rinke C."/>
            <person name="Chuvochina M."/>
            <person name="Mussig A.J."/>
            <person name="Chaumeil P.-A."/>
            <person name="Waite D.W."/>
            <person name="Whitman W.B."/>
            <person name="Parks D.H."/>
            <person name="Hugenholtz P."/>
        </authorList>
    </citation>
    <scope>NUCLEOTIDE SEQUENCE [LARGE SCALE GENOMIC DNA]</scope>
</reference>
<dbReference type="Proteomes" id="UP000565078">
    <property type="component" value="Unassembled WGS sequence"/>
</dbReference>
<dbReference type="InterPro" id="IPR035093">
    <property type="entry name" value="RelE/ParE_toxin_dom_sf"/>
</dbReference>
<proteinExistence type="predicted"/>
<evidence type="ECO:0000313" key="1">
    <source>
        <dbReference type="EMBL" id="HIH09178.1"/>
    </source>
</evidence>
<evidence type="ECO:0008006" key="3">
    <source>
        <dbReference type="Google" id="ProtNLM"/>
    </source>
</evidence>
<protein>
    <recommendedName>
        <fullName evidence="3">Type II toxin-antitoxin system RelE/ParE family toxin</fullName>
    </recommendedName>
</protein>
<dbReference type="EMBL" id="DUGC01000015">
    <property type="protein sequence ID" value="HIH09178.1"/>
    <property type="molecule type" value="Genomic_DNA"/>
</dbReference>
<name>A0A7J4IUH2_9ARCH</name>
<dbReference type="AlphaFoldDB" id="A0A7J4IUH2"/>
<accession>A0A7J4IUH2</accession>
<gene>
    <name evidence="1" type="ORF">HA254_00755</name>
</gene>
<dbReference type="SUPFAM" id="SSF143011">
    <property type="entry name" value="RelE-like"/>
    <property type="match status" value="1"/>
</dbReference>
<organism evidence="1 2">
    <name type="scientific">Candidatus Iainarchaeum sp</name>
    <dbReference type="NCBI Taxonomy" id="3101447"/>
    <lineage>
        <taxon>Archaea</taxon>
        <taxon>Candidatus Iainarchaeota</taxon>
        <taxon>Candidatus Iainarchaeia</taxon>
        <taxon>Candidatus Iainarchaeales</taxon>
        <taxon>Candidatus Iainarchaeaceae</taxon>
        <taxon>Candidatus Iainarchaeum</taxon>
    </lineage>
</organism>
<sequence length="90" mass="10747">MELTPWRVGLKPGWDIHFRKFDSNTQLMIMKKLDQMAQPLAGRGLHSCRYQVEEIGQYRIAFECNESTRTKSIHFVGNHKQYEKWYKSQV</sequence>
<evidence type="ECO:0000313" key="2">
    <source>
        <dbReference type="Proteomes" id="UP000565078"/>
    </source>
</evidence>